<feature type="compositionally biased region" description="Polar residues" evidence="8">
    <location>
        <begin position="32"/>
        <end position="49"/>
    </location>
</feature>
<proteinExistence type="inferred from homology"/>
<sequence length="647" mass="69356">MSAPINNTDNEHLSGEERPLSSPSTPPPQTPVHNTHSTQNVSSPLSSQEPAIPAPTVAVLHASLDPNADPDIDPERTPVDTAPAPTERFSTVNGDDGDDGDDDNDDNNNPSTSNAPFPKALAARLYISHFLSTWNARLFEFAAVLFLAAIFPDTLLPMSVYAVVRGVAAMVFAEAVGACIDRGDRLAVVRASILGQRAAVVVSCGVFWVMMDRAASSSPSVVRRESPLELTPDTGSSLSLLDAFFSAAASGLTGNAVLVNDSSPATPSLATPLSSGLFAVAVIAACIEKLGSVMNLVAVERDWIVVMTEGNPAARRLLSARMRRIDLFCKLVGPLTISLVAAASIRVALWTTLGMSAASVVIEYFCIAVVYRRVPDLHRQPAWTATPTATTTAPTRRTRTTLISIWSGVQTVARRLIPFASMPLYWRHPAFLPSFALALLYLTVLSFSGQMVTFLLAAGYTPLYVGVARTISTVFELSATWIAPRLMARLGVVRGGIWSLSWQALWLTGATAAFFVATSSSQSNGGGLVGASCLAAGVALSRIGLWGYDLCAQNIVQDEVVDAQRGAFSTAEAAFQNLFEVLAYATTIVWSRPDQFRWPVVVSVAAVYTASALYTTFVRQRRGHLFHSPLPPAQRWLEKTFARREGM</sequence>
<evidence type="ECO:0000256" key="8">
    <source>
        <dbReference type="SAM" id="MobiDB-lite"/>
    </source>
</evidence>
<dbReference type="CDD" id="cd17480">
    <property type="entry name" value="MFS_SLC40A1_like"/>
    <property type="match status" value="1"/>
</dbReference>
<keyword evidence="3 7" id="KW-0813">Transport</keyword>
<evidence type="ECO:0000313" key="9">
    <source>
        <dbReference type="EMBL" id="CAK7232317.1"/>
    </source>
</evidence>
<comment type="caution">
    <text evidence="9">The sequence shown here is derived from an EMBL/GenBank/DDBJ whole genome shotgun (WGS) entry which is preliminary data.</text>
</comment>
<feature type="transmembrane region" description="Helical" evidence="7">
    <location>
        <begin position="349"/>
        <end position="371"/>
    </location>
</feature>
<feature type="transmembrane region" description="Helical" evidence="7">
    <location>
        <begin position="325"/>
        <end position="343"/>
    </location>
</feature>
<dbReference type="PANTHER" id="PTHR11660">
    <property type="entry name" value="SOLUTE CARRIER FAMILY 40 MEMBER"/>
    <property type="match status" value="1"/>
</dbReference>
<gene>
    <name evidence="9" type="ORF">SBRCBS47491_008228</name>
</gene>
<evidence type="ECO:0000256" key="1">
    <source>
        <dbReference type="ARBA" id="ARBA00004141"/>
    </source>
</evidence>
<evidence type="ECO:0000256" key="4">
    <source>
        <dbReference type="ARBA" id="ARBA00022692"/>
    </source>
</evidence>
<keyword evidence="6 7" id="KW-0472">Membrane</keyword>
<dbReference type="Pfam" id="PF06963">
    <property type="entry name" value="FPN1"/>
    <property type="match status" value="2"/>
</dbReference>
<evidence type="ECO:0000256" key="6">
    <source>
        <dbReference type="ARBA" id="ARBA00023136"/>
    </source>
</evidence>
<comment type="caution">
    <text evidence="7">Lacks conserved residue(s) required for the propagation of feature annotation.</text>
</comment>
<feature type="transmembrane region" description="Helical" evidence="7">
    <location>
        <begin position="596"/>
        <end position="617"/>
    </location>
</feature>
<protein>
    <recommendedName>
        <fullName evidence="7">Solute carrier family 40 member</fullName>
    </recommendedName>
</protein>
<feature type="transmembrane region" description="Helical" evidence="7">
    <location>
        <begin position="495"/>
        <end position="517"/>
    </location>
</feature>
<comment type="function">
    <text evidence="7">May be involved in iron transport and iron homeostasis.</text>
</comment>
<feature type="compositionally biased region" description="Basic and acidic residues" evidence="8">
    <location>
        <begin position="9"/>
        <end position="19"/>
    </location>
</feature>
<dbReference type="EMBL" id="CAWUHC010000103">
    <property type="protein sequence ID" value="CAK7232317.1"/>
    <property type="molecule type" value="Genomic_DNA"/>
</dbReference>
<feature type="transmembrane region" description="Helical" evidence="7">
    <location>
        <begin position="134"/>
        <end position="152"/>
    </location>
</feature>
<keyword evidence="7" id="KW-0406">Ion transport</keyword>
<feature type="transmembrane region" description="Helical" evidence="7">
    <location>
        <begin position="431"/>
        <end position="457"/>
    </location>
</feature>
<evidence type="ECO:0000313" key="10">
    <source>
        <dbReference type="Proteomes" id="UP001642406"/>
    </source>
</evidence>
<keyword evidence="4 7" id="KW-0812">Transmembrane</keyword>
<feature type="transmembrane region" description="Helical" evidence="7">
    <location>
        <begin position="158"/>
        <end position="180"/>
    </location>
</feature>
<feature type="compositionally biased region" description="Acidic residues" evidence="8">
    <location>
        <begin position="95"/>
        <end position="106"/>
    </location>
</feature>
<dbReference type="InterPro" id="IPR036259">
    <property type="entry name" value="MFS_trans_sf"/>
</dbReference>
<dbReference type="SUPFAM" id="SSF103473">
    <property type="entry name" value="MFS general substrate transporter"/>
    <property type="match status" value="1"/>
</dbReference>
<organism evidence="9 10">
    <name type="scientific">Sporothrix bragantina</name>
    <dbReference type="NCBI Taxonomy" id="671064"/>
    <lineage>
        <taxon>Eukaryota</taxon>
        <taxon>Fungi</taxon>
        <taxon>Dikarya</taxon>
        <taxon>Ascomycota</taxon>
        <taxon>Pezizomycotina</taxon>
        <taxon>Sordariomycetes</taxon>
        <taxon>Sordariomycetidae</taxon>
        <taxon>Ophiostomatales</taxon>
        <taxon>Ophiostomataceae</taxon>
        <taxon>Sporothrix</taxon>
    </lineage>
</organism>
<feature type="region of interest" description="Disordered" evidence="8">
    <location>
        <begin position="1"/>
        <end position="115"/>
    </location>
</feature>
<feature type="transmembrane region" description="Helical" evidence="7">
    <location>
        <begin position="187"/>
        <end position="210"/>
    </location>
</feature>
<keyword evidence="5 7" id="KW-1133">Transmembrane helix</keyword>
<evidence type="ECO:0000256" key="2">
    <source>
        <dbReference type="ARBA" id="ARBA00006279"/>
    </source>
</evidence>
<evidence type="ECO:0000256" key="3">
    <source>
        <dbReference type="ARBA" id="ARBA00022448"/>
    </source>
</evidence>
<comment type="similarity">
    <text evidence="2 7">Belongs to the ferroportin (FP) (TC 2.A.100) family. SLC40A subfamily.</text>
</comment>
<accession>A0ABP0CJN7</accession>
<dbReference type="PANTHER" id="PTHR11660:SF57">
    <property type="entry name" value="SOLUTE CARRIER FAMILY 40 MEMBER"/>
    <property type="match status" value="1"/>
</dbReference>
<evidence type="ECO:0000256" key="5">
    <source>
        <dbReference type="ARBA" id="ARBA00022989"/>
    </source>
</evidence>
<reference evidence="9 10" key="1">
    <citation type="submission" date="2024-01" db="EMBL/GenBank/DDBJ databases">
        <authorList>
            <person name="Allen C."/>
            <person name="Tagirdzhanova G."/>
        </authorList>
    </citation>
    <scope>NUCLEOTIDE SEQUENCE [LARGE SCALE GENOMIC DNA]</scope>
</reference>
<comment type="subcellular location">
    <subcellularLocation>
        <location evidence="1 7">Membrane</location>
        <topology evidence="1 7">Multi-pass membrane protein</topology>
    </subcellularLocation>
</comment>
<name>A0ABP0CJN7_9PEZI</name>
<dbReference type="InterPro" id="IPR009716">
    <property type="entry name" value="Ferroportin-1"/>
</dbReference>
<dbReference type="Proteomes" id="UP001642406">
    <property type="component" value="Unassembled WGS sequence"/>
</dbReference>
<keyword evidence="10" id="KW-1185">Reference proteome</keyword>
<evidence type="ECO:0000256" key="7">
    <source>
        <dbReference type="RuleBase" id="RU365065"/>
    </source>
</evidence>